<feature type="transmembrane region" description="Helical" evidence="7">
    <location>
        <begin position="134"/>
        <end position="153"/>
    </location>
</feature>
<reference evidence="9 10" key="1">
    <citation type="submission" date="2020-11" db="EMBL/GenBank/DDBJ databases">
        <title>Draft Genome Sequence and Secondary Metabolite Biosynthetic Potential of the Lysobacter niastensis Type strain DSM 18481.</title>
        <authorList>
            <person name="Turrini P."/>
            <person name="Artuso I."/>
            <person name="Tescari M."/>
            <person name="Lugli G.A."/>
            <person name="Frangipani E."/>
            <person name="Ventura M."/>
            <person name="Visca P."/>
        </authorList>
    </citation>
    <scope>NUCLEOTIDE SEQUENCE [LARGE SCALE GENOMIC DNA]</scope>
    <source>
        <strain evidence="9 10">DSM 18481</strain>
    </source>
</reference>
<dbReference type="InterPro" id="IPR036721">
    <property type="entry name" value="RCK_C_sf"/>
</dbReference>
<dbReference type="EMBL" id="JADLZT010000006">
    <property type="protein sequence ID" value="MBF6024912.1"/>
    <property type="molecule type" value="Genomic_DNA"/>
</dbReference>
<proteinExistence type="predicted"/>
<evidence type="ECO:0000256" key="3">
    <source>
        <dbReference type="ARBA" id="ARBA00022692"/>
    </source>
</evidence>
<feature type="domain" description="RCK C-terminal" evidence="8">
    <location>
        <begin position="294"/>
        <end position="381"/>
    </location>
</feature>
<dbReference type="PROSITE" id="PS01271">
    <property type="entry name" value="NA_SULFATE"/>
    <property type="match status" value="1"/>
</dbReference>
<keyword evidence="5 7" id="KW-1133">Transmembrane helix</keyword>
<evidence type="ECO:0000313" key="10">
    <source>
        <dbReference type="Proteomes" id="UP001429984"/>
    </source>
</evidence>
<evidence type="ECO:0000256" key="5">
    <source>
        <dbReference type="ARBA" id="ARBA00022989"/>
    </source>
</evidence>
<feature type="transmembrane region" description="Helical" evidence="7">
    <location>
        <begin position="477"/>
        <end position="498"/>
    </location>
</feature>
<feature type="domain" description="RCK C-terminal" evidence="8">
    <location>
        <begin position="204"/>
        <end position="287"/>
    </location>
</feature>
<dbReference type="InterPro" id="IPR004680">
    <property type="entry name" value="Cit_transptr-like_dom"/>
</dbReference>
<evidence type="ECO:0000313" key="9">
    <source>
        <dbReference type="EMBL" id="MBF6024912.1"/>
    </source>
</evidence>
<dbReference type="SUPFAM" id="SSF116726">
    <property type="entry name" value="TrkA C-terminal domain-like"/>
    <property type="match status" value="1"/>
</dbReference>
<evidence type="ECO:0000256" key="7">
    <source>
        <dbReference type="SAM" id="Phobius"/>
    </source>
</evidence>
<comment type="subcellular location">
    <subcellularLocation>
        <location evidence="1">Membrane</location>
        <topology evidence="1">Multi-pass membrane protein</topology>
    </subcellularLocation>
</comment>
<dbReference type="PROSITE" id="PS51202">
    <property type="entry name" value="RCK_C"/>
    <property type="match status" value="2"/>
</dbReference>
<feature type="transmembrane region" description="Helical" evidence="7">
    <location>
        <begin position="28"/>
        <end position="46"/>
    </location>
</feature>
<feature type="transmembrane region" description="Helical" evidence="7">
    <location>
        <begin position="109"/>
        <end position="127"/>
    </location>
</feature>
<comment type="caution">
    <text evidence="9">The sequence shown here is derived from an EMBL/GenBank/DDBJ whole genome shotgun (WGS) entry which is preliminary data.</text>
</comment>
<gene>
    <name evidence="9" type="ORF">IU514_12840</name>
</gene>
<keyword evidence="2" id="KW-0813">Transport</keyword>
<organism evidence="9 10">
    <name type="scientific">Lysobacter niastensis</name>
    <dbReference type="NCBI Taxonomy" id="380629"/>
    <lineage>
        <taxon>Bacteria</taxon>
        <taxon>Pseudomonadati</taxon>
        <taxon>Pseudomonadota</taxon>
        <taxon>Gammaproteobacteria</taxon>
        <taxon>Lysobacterales</taxon>
        <taxon>Lysobacteraceae</taxon>
        <taxon>Lysobacter</taxon>
    </lineage>
</organism>
<sequence>MGIEFWLTLAILVGATVLFVSEKLQPDVVAILVLISLLGTGVLSPNEALSGFSSPATITVAAMFVLSAGLKQSGALRGIGDALAGIRWTWLLALTMMLLVATISAFVNNTAAVAVFLPIVATAAVAHRQSPSKFLIPLSFAAQFGGVCTLVGTSTNLVVDSLARQSGAQGFSLFEFTQLGVVFAVVGVTYLMLARHFLLPDLGVPAHEGDEHRGHFLVELRVGAQSPAVGRHGAQLLPSTDWGELLDIIRDSEPVREPQMTPVRSGDHLILRATWPEIERLRSRLRLEHIEIPPDLPSDARSPSLLVEVMVAPGSPWIGHSLSSGRFGHVYLSRVQGMQRSQRHGRISRQPLDRVPLMAGDILMLDAPLSALQILRADPGLVVMSQRAQPKVDRRRAAIALGILAAVILVAGFGWLPIVTSALLGCVALIVTRCLTTEEAYAAIDWRVVILLAGLLPLGLAMQASGGADWLAQHVNALSYLGPHAVLAALYLFTAILTELMSNNAAAALVVPVALSCAEALGVDAKPMLVAVAFAASTSFATPVGYQTNTMVYTAGGYRFVDFLKIGVPLNLIFWCLATILIPHYFPF</sequence>
<keyword evidence="3 7" id="KW-0812">Transmembrane</keyword>
<dbReference type="InterPro" id="IPR031312">
    <property type="entry name" value="Na/sul_symport_CS"/>
</dbReference>
<feature type="transmembrane region" description="Helical" evidence="7">
    <location>
        <begin position="397"/>
        <end position="416"/>
    </location>
</feature>
<keyword evidence="10" id="KW-1185">Reference proteome</keyword>
<feature type="transmembrane region" description="Helical" evidence="7">
    <location>
        <begin position="566"/>
        <end position="586"/>
    </location>
</feature>
<name>A0ABS0BB61_9GAMM</name>
<dbReference type="PANTHER" id="PTHR43652">
    <property type="entry name" value="BASIC AMINO ACID ANTIPORTER YFCC-RELATED"/>
    <property type="match status" value="1"/>
</dbReference>
<dbReference type="InterPro" id="IPR006037">
    <property type="entry name" value="RCK_C"/>
</dbReference>
<dbReference type="RefSeq" id="WP_194931487.1">
    <property type="nucleotide sequence ID" value="NZ_JADLZT010000006.1"/>
</dbReference>
<evidence type="ECO:0000256" key="1">
    <source>
        <dbReference type="ARBA" id="ARBA00004141"/>
    </source>
</evidence>
<feature type="transmembrane region" description="Helical" evidence="7">
    <location>
        <begin position="173"/>
        <end position="193"/>
    </location>
</feature>
<dbReference type="Pfam" id="PF03600">
    <property type="entry name" value="CitMHS"/>
    <property type="match status" value="1"/>
</dbReference>
<feature type="transmembrane region" description="Helical" evidence="7">
    <location>
        <begin position="52"/>
        <end position="70"/>
    </location>
</feature>
<dbReference type="Gene3D" id="3.30.70.1450">
    <property type="entry name" value="Regulator of K+ conductance, C-terminal domain"/>
    <property type="match status" value="1"/>
</dbReference>
<evidence type="ECO:0000256" key="2">
    <source>
        <dbReference type="ARBA" id="ARBA00022448"/>
    </source>
</evidence>
<feature type="transmembrane region" description="Helical" evidence="7">
    <location>
        <begin position="82"/>
        <end position="103"/>
    </location>
</feature>
<keyword evidence="4" id="KW-0677">Repeat</keyword>
<feature type="transmembrane region" description="Helical" evidence="7">
    <location>
        <begin position="448"/>
        <end position="465"/>
    </location>
</feature>
<evidence type="ECO:0000256" key="4">
    <source>
        <dbReference type="ARBA" id="ARBA00022737"/>
    </source>
</evidence>
<keyword evidence="6 7" id="KW-0472">Membrane</keyword>
<evidence type="ECO:0000259" key="8">
    <source>
        <dbReference type="PROSITE" id="PS51202"/>
    </source>
</evidence>
<feature type="transmembrane region" description="Helical" evidence="7">
    <location>
        <begin position="528"/>
        <end position="546"/>
    </location>
</feature>
<dbReference type="PANTHER" id="PTHR43652:SF2">
    <property type="entry name" value="BASIC AMINO ACID ANTIPORTER YFCC-RELATED"/>
    <property type="match status" value="1"/>
</dbReference>
<evidence type="ECO:0000256" key="6">
    <source>
        <dbReference type="ARBA" id="ARBA00023136"/>
    </source>
</evidence>
<accession>A0ABS0BB61</accession>
<protein>
    <submittedName>
        <fullName evidence="9">SLC13 family permease</fullName>
    </submittedName>
</protein>
<dbReference type="InterPro" id="IPR051679">
    <property type="entry name" value="DASS-Related_Transporters"/>
</dbReference>
<feature type="transmembrane region" description="Helical" evidence="7">
    <location>
        <begin position="6"/>
        <end position="21"/>
    </location>
</feature>
<dbReference type="Proteomes" id="UP001429984">
    <property type="component" value="Unassembled WGS sequence"/>
</dbReference>